<dbReference type="InterPro" id="IPR036942">
    <property type="entry name" value="Beta-barrel_TonB_sf"/>
</dbReference>
<evidence type="ECO:0000256" key="7">
    <source>
        <dbReference type="ARBA" id="ARBA00023136"/>
    </source>
</evidence>
<evidence type="ECO:0000256" key="2">
    <source>
        <dbReference type="ARBA" id="ARBA00009810"/>
    </source>
</evidence>
<keyword evidence="9 10" id="KW-0998">Cell outer membrane</keyword>
<dbReference type="SUPFAM" id="SSF56935">
    <property type="entry name" value="Porins"/>
    <property type="match status" value="1"/>
</dbReference>
<sequence>MKLKTIVGSLALLGLATHAVAQTVPAKPERIVITGSSIKRIAAEGALPVQVITAEEIEQQGLVTAQDLLGSLGANSANTNNEVSSNTVFGPDQDRLTGGAAFANLRGLGPTGTLVLLNGRRISTHGQSGSAVDLNAIPMSAIARVEVLKDGASAIYGTDAIGGVINFILKSNYQGAAIGGTISEPEAKGGGGAKRATLSFGFGDMDSDGWNFLSSVTYDKAQILRGIDREWASGYQPGRQLSPETTSAPHANIIGAAGTALPTTGSVVGTGDTTLYTNLNLLAIQGQCEGMPFGVSLAANATLWDRLGYTNANSRYRCGTDYGRQFMLRAPRESWNVVARGQVKIARDHVGFLELVGSRTEIDGEYTPFQFSTTSNALTHLQPTSPHYLNMRTLVGATQFNPTLPIAYRLRMNDWGYRTNTNKSENTRIALGAEGDFGAYSYRVGASSGQAKGDTYLKQGYAFTQKLVDALASGIINPFLQPGQQQTQQAKDLIESTQARGRVFGGKTSVTQFDGSVSGPLMKLPAGSLDFAVGFDSRKEGYEFSGTQGFTCVSTFTAANAALPNSVMGCPGNASSPKLTRDINAVFAELAVPVFKSLSMQLAVRHDNYSQIGGTTNPKIALRWQPTDTFILRASANTGFRAPTPQQLNLGTVELALTGTFRDPVRCADPANPIDPTQCTRASLPYRQGGNPTLKPETSEQALIGFAFQPLSWFSVGMDYWQVKLDDRIRQLSPALMIANYDLFTSNFIRDANGNVSYIQAGWVNAAQSETKGLDFNVTGIGNVGGGRLTAKLNGTKMISHKERLIASQPLQQFVGKWSNVTLYLPWRIDGSLAYKKGAWNTTLSARWSSSYDDENRAPYTANAPFSRTVEPYFVTNLFTTYSGVKNLTITAGVINLFDKEPPFTWHNVDNVIGAGWDPRVADPRGRTVQLSFGYKFF</sequence>
<dbReference type="EMBL" id="SACR01000001">
    <property type="protein sequence ID" value="RVU49206.1"/>
    <property type="molecule type" value="Genomic_DNA"/>
</dbReference>
<feature type="signal peptide" evidence="12">
    <location>
        <begin position="1"/>
        <end position="21"/>
    </location>
</feature>
<feature type="chain" id="PRO_5019109558" evidence="12">
    <location>
        <begin position="22"/>
        <end position="938"/>
    </location>
</feature>
<keyword evidence="8 15" id="KW-0675">Receptor</keyword>
<evidence type="ECO:0000256" key="8">
    <source>
        <dbReference type="ARBA" id="ARBA00023170"/>
    </source>
</evidence>
<feature type="domain" description="TonB-dependent receptor-like beta-barrel" evidence="13">
    <location>
        <begin position="397"/>
        <end position="897"/>
    </location>
</feature>
<keyword evidence="3 10" id="KW-0813">Transport</keyword>
<keyword evidence="12" id="KW-0732">Signal</keyword>
<gene>
    <name evidence="15" type="ORF">EOE66_01070</name>
</gene>
<dbReference type="InterPro" id="IPR000531">
    <property type="entry name" value="Beta-barrel_TonB"/>
</dbReference>
<organism evidence="15 16">
    <name type="scientific">Rubrivivax rivuli</name>
    <dbReference type="NCBI Taxonomy" id="1862385"/>
    <lineage>
        <taxon>Bacteria</taxon>
        <taxon>Pseudomonadati</taxon>
        <taxon>Pseudomonadota</taxon>
        <taxon>Betaproteobacteria</taxon>
        <taxon>Burkholderiales</taxon>
        <taxon>Sphaerotilaceae</taxon>
        <taxon>Rubrivivax</taxon>
    </lineage>
</organism>
<keyword evidence="7 10" id="KW-0472">Membrane</keyword>
<dbReference type="PANTHER" id="PTHR47234">
    <property type="match status" value="1"/>
</dbReference>
<name>A0A437RQY5_9BURK</name>
<dbReference type="Proteomes" id="UP000285575">
    <property type="component" value="Unassembled WGS sequence"/>
</dbReference>
<dbReference type="PROSITE" id="PS52016">
    <property type="entry name" value="TONB_DEPENDENT_REC_3"/>
    <property type="match status" value="1"/>
</dbReference>
<dbReference type="CDD" id="cd01347">
    <property type="entry name" value="ligand_gated_channel"/>
    <property type="match status" value="1"/>
</dbReference>
<evidence type="ECO:0000313" key="16">
    <source>
        <dbReference type="Proteomes" id="UP000285575"/>
    </source>
</evidence>
<evidence type="ECO:0000256" key="1">
    <source>
        <dbReference type="ARBA" id="ARBA00004571"/>
    </source>
</evidence>
<keyword evidence="6 11" id="KW-0798">TonB box</keyword>
<dbReference type="RefSeq" id="WP_128226843.1">
    <property type="nucleotide sequence ID" value="NZ_SACR01000001.1"/>
</dbReference>
<dbReference type="GO" id="GO:0009279">
    <property type="term" value="C:cell outer membrane"/>
    <property type="evidence" value="ECO:0007669"/>
    <property type="project" value="UniProtKB-SubCell"/>
</dbReference>
<dbReference type="Pfam" id="PF07715">
    <property type="entry name" value="Plug"/>
    <property type="match status" value="1"/>
</dbReference>
<evidence type="ECO:0000256" key="3">
    <source>
        <dbReference type="ARBA" id="ARBA00022448"/>
    </source>
</evidence>
<proteinExistence type="inferred from homology"/>
<comment type="caution">
    <text evidence="15">The sequence shown here is derived from an EMBL/GenBank/DDBJ whole genome shotgun (WGS) entry which is preliminary data.</text>
</comment>
<evidence type="ECO:0000256" key="10">
    <source>
        <dbReference type="PROSITE-ProRule" id="PRU01360"/>
    </source>
</evidence>
<protein>
    <submittedName>
        <fullName evidence="15">TonB-dependent receptor</fullName>
    </submittedName>
</protein>
<evidence type="ECO:0000313" key="15">
    <source>
        <dbReference type="EMBL" id="RVU49206.1"/>
    </source>
</evidence>
<dbReference type="Gene3D" id="2.40.170.20">
    <property type="entry name" value="TonB-dependent receptor, beta-barrel domain"/>
    <property type="match status" value="1"/>
</dbReference>
<evidence type="ECO:0000256" key="5">
    <source>
        <dbReference type="ARBA" id="ARBA00022692"/>
    </source>
</evidence>
<dbReference type="PANTHER" id="PTHR47234:SF2">
    <property type="entry name" value="TONB-DEPENDENT RECEPTOR"/>
    <property type="match status" value="1"/>
</dbReference>
<dbReference type="Pfam" id="PF00593">
    <property type="entry name" value="TonB_dep_Rec_b-barrel"/>
    <property type="match status" value="1"/>
</dbReference>
<dbReference type="InterPro" id="IPR037066">
    <property type="entry name" value="Plug_dom_sf"/>
</dbReference>
<keyword evidence="4 10" id="KW-1134">Transmembrane beta strand</keyword>
<dbReference type="AlphaFoldDB" id="A0A437RQY5"/>
<feature type="domain" description="TonB-dependent receptor plug" evidence="14">
    <location>
        <begin position="47"/>
        <end position="164"/>
    </location>
</feature>
<evidence type="ECO:0000256" key="12">
    <source>
        <dbReference type="SAM" id="SignalP"/>
    </source>
</evidence>
<reference evidence="15 16" key="1">
    <citation type="submission" date="2019-01" db="EMBL/GenBank/DDBJ databases">
        <authorList>
            <person name="Chen W.-M."/>
        </authorList>
    </citation>
    <scope>NUCLEOTIDE SEQUENCE [LARGE SCALE GENOMIC DNA]</scope>
    <source>
        <strain evidence="15 16">KYPY4</strain>
    </source>
</reference>
<evidence type="ECO:0000256" key="6">
    <source>
        <dbReference type="ARBA" id="ARBA00023077"/>
    </source>
</evidence>
<evidence type="ECO:0000256" key="4">
    <source>
        <dbReference type="ARBA" id="ARBA00022452"/>
    </source>
</evidence>
<accession>A0A437RQY5</accession>
<evidence type="ECO:0000256" key="11">
    <source>
        <dbReference type="RuleBase" id="RU003357"/>
    </source>
</evidence>
<evidence type="ECO:0000256" key="9">
    <source>
        <dbReference type="ARBA" id="ARBA00023237"/>
    </source>
</evidence>
<dbReference type="InterPro" id="IPR012910">
    <property type="entry name" value="Plug_dom"/>
</dbReference>
<evidence type="ECO:0000259" key="13">
    <source>
        <dbReference type="Pfam" id="PF00593"/>
    </source>
</evidence>
<dbReference type="InterPro" id="IPR039426">
    <property type="entry name" value="TonB-dep_rcpt-like"/>
</dbReference>
<dbReference type="Gene3D" id="2.170.130.10">
    <property type="entry name" value="TonB-dependent receptor, plug domain"/>
    <property type="match status" value="1"/>
</dbReference>
<comment type="similarity">
    <text evidence="2 10 11">Belongs to the TonB-dependent receptor family.</text>
</comment>
<comment type="subcellular location">
    <subcellularLocation>
        <location evidence="1 10">Cell outer membrane</location>
        <topology evidence="1 10">Multi-pass membrane protein</topology>
    </subcellularLocation>
</comment>
<keyword evidence="5 10" id="KW-0812">Transmembrane</keyword>
<dbReference type="OrthoDB" id="8530571at2"/>
<evidence type="ECO:0000259" key="14">
    <source>
        <dbReference type="Pfam" id="PF07715"/>
    </source>
</evidence>
<keyword evidence="16" id="KW-1185">Reference proteome</keyword>